<dbReference type="EMBL" id="MU006238">
    <property type="protein sequence ID" value="KAF2820959.1"/>
    <property type="molecule type" value="Genomic_DNA"/>
</dbReference>
<protein>
    <recommendedName>
        <fullName evidence="1">Tyrosinase copper-binding domain-containing protein</fullName>
    </recommendedName>
</protein>
<gene>
    <name evidence="2" type="ORF">CC86DRAFT_427058</name>
</gene>
<name>A0A6A6ZJV5_9PLEO</name>
<dbReference type="Gene3D" id="1.10.1280.10">
    <property type="entry name" value="Di-copper center containing domain from catechol oxidase"/>
    <property type="match status" value="1"/>
</dbReference>
<proteinExistence type="predicted"/>
<dbReference type="InterPro" id="IPR002227">
    <property type="entry name" value="Tyrosinase_Cu-bd"/>
</dbReference>
<dbReference type="InterPro" id="IPR008922">
    <property type="entry name" value="Di-copper_centre_dom_sf"/>
</dbReference>
<dbReference type="AlphaFoldDB" id="A0A6A6ZJV5"/>
<feature type="domain" description="Tyrosinase copper-binding" evidence="1">
    <location>
        <begin position="107"/>
        <end position="260"/>
    </location>
</feature>
<evidence type="ECO:0000259" key="1">
    <source>
        <dbReference type="Pfam" id="PF00264"/>
    </source>
</evidence>
<sequence length="451" mass="49373">MTTPRNQALSGVVLGMEALTGEVKARVDIDVFLTQHPDTFNLMLHAISQMQKDPKKLGFYALAGKVNFPGIGGNPDTTQTSFPYNFRLPGIFSVKTVTIHTAPDDVPNANFDNPLYSYKFSEKTGQLPKDDRDANADMYSPKQIVRHPTSLTTDTHNLKAQSNVLSSGREGRTTLAMKLINSKPYQLLSTVASDMLQRGDLTNAPGLVQANVNNPRGNGSLEGSVHGKYHLLIGGTTILAGHMSDPIVAAFDPVFWFHHAKDLLPFYKTRSGPGSGTYHNSNDAKTTEAYEYFYDDFECNPNATTLWNKFTAQYEWSTRTPQHPQFTDPPKSMVPLDVQATQFSQKSLKPINPVVKAAGFLTSGVSAEAGPIASQAQALIQKVSPAMRQATPAKINAKFDREWYVDSSELRSASNGAFTIFFFLAKVGELVENIASFAESPFLAGLNHISS</sequence>
<evidence type="ECO:0000313" key="2">
    <source>
        <dbReference type="EMBL" id="KAF2820959.1"/>
    </source>
</evidence>
<accession>A0A6A6ZJV5</accession>
<keyword evidence="3" id="KW-1185">Reference proteome</keyword>
<dbReference type="Pfam" id="PF00264">
    <property type="entry name" value="Tyrosinase"/>
    <property type="match status" value="1"/>
</dbReference>
<dbReference type="Proteomes" id="UP000799424">
    <property type="component" value="Unassembled WGS sequence"/>
</dbReference>
<dbReference type="OrthoDB" id="6132182at2759"/>
<evidence type="ECO:0000313" key="3">
    <source>
        <dbReference type="Proteomes" id="UP000799424"/>
    </source>
</evidence>
<reference evidence="2" key="1">
    <citation type="journal article" date="2020" name="Stud. Mycol.">
        <title>101 Dothideomycetes genomes: a test case for predicting lifestyles and emergence of pathogens.</title>
        <authorList>
            <person name="Haridas S."/>
            <person name="Albert R."/>
            <person name="Binder M."/>
            <person name="Bloem J."/>
            <person name="Labutti K."/>
            <person name="Salamov A."/>
            <person name="Andreopoulos B."/>
            <person name="Baker S."/>
            <person name="Barry K."/>
            <person name="Bills G."/>
            <person name="Bluhm B."/>
            <person name="Cannon C."/>
            <person name="Castanera R."/>
            <person name="Culley D."/>
            <person name="Daum C."/>
            <person name="Ezra D."/>
            <person name="Gonzalez J."/>
            <person name="Henrissat B."/>
            <person name="Kuo A."/>
            <person name="Liang C."/>
            <person name="Lipzen A."/>
            <person name="Lutzoni F."/>
            <person name="Magnuson J."/>
            <person name="Mondo S."/>
            <person name="Nolan M."/>
            <person name="Ohm R."/>
            <person name="Pangilinan J."/>
            <person name="Park H.-J."/>
            <person name="Ramirez L."/>
            <person name="Alfaro M."/>
            <person name="Sun H."/>
            <person name="Tritt A."/>
            <person name="Yoshinaga Y."/>
            <person name="Zwiers L.-H."/>
            <person name="Turgeon B."/>
            <person name="Goodwin S."/>
            <person name="Spatafora J."/>
            <person name="Crous P."/>
            <person name="Grigoriev I."/>
        </authorList>
    </citation>
    <scope>NUCLEOTIDE SEQUENCE</scope>
    <source>
        <strain evidence="2">CBS 113818</strain>
    </source>
</reference>
<dbReference type="SUPFAM" id="SSF48056">
    <property type="entry name" value="Di-copper centre-containing domain"/>
    <property type="match status" value="1"/>
</dbReference>
<dbReference type="GO" id="GO:0016491">
    <property type="term" value="F:oxidoreductase activity"/>
    <property type="evidence" value="ECO:0007669"/>
    <property type="project" value="InterPro"/>
</dbReference>
<organism evidence="2 3">
    <name type="scientific">Ophiobolus disseminans</name>
    <dbReference type="NCBI Taxonomy" id="1469910"/>
    <lineage>
        <taxon>Eukaryota</taxon>
        <taxon>Fungi</taxon>
        <taxon>Dikarya</taxon>
        <taxon>Ascomycota</taxon>
        <taxon>Pezizomycotina</taxon>
        <taxon>Dothideomycetes</taxon>
        <taxon>Pleosporomycetidae</taxon>
        <taxon>Pleosporales</taxon>
        <taxon>Pleosporineae</taxon>
        <taxon>Phaeosphaeriaceae</taxon>
        <taxon>Ophiobolus</taxon>
    </lineage>
</organism>